<feature type="region of interest" description="Disordered" evidence="1">
    <location>
        <begin position="97"/>
        <end position="118"/>
    </location>
</feature>
<dbReference type="Proteomes" id="UP000054047">
    <property type="component" value="Unassembled WGS sequence"/>
</dbReference>
<feature type="region of interest" description="Disordered" evidence="1">
    <location>
        <begin position="1"/>
        <end position="42"/>
    </location>
</feature>
<dbReference type="AlphaFoldDB" id="A0A0C2HB91"/>
<proteinExistence type="predicted"/>
<sequence>MITQATAQGLLNRAERSGKQDDPPWMRPHPQPRSGVRRSQLWRCDDSINQGAGYVATRPESRTRANSLKTFHAAPPVEPILQRRNISNEEQHKLELLQQIEENKRRRELEKQKEREEEEREIRRQVSCKFYGLERYNEKIRQEEEEERRKQRERAKMMERHSEEVRASNERRARRNSSPPKERKDSVSPSEEPRLEWWEKKPTWQQKLTTMILLLPSSDISQLVRELLVHLNAVNRVTRGKTHRVVRKDALHRDPHEGRVYKHRRDKKELRNRSGNGVTL</sequence>
<name>A0A0C2HB91_9BILA</name>
<organism evidence="2 3">
    <name type="scientific">Ancylostoma duodenale</name>
    <dbReference type="NCBI Taxonomy" id="51022"/>
    <lineage>
        <taxon>Eukaryota</taxon>
        <taxon>Metazoa</taxon>
        <taxon>Ecdysozoa</taxon>
        <taxon>Nematoda</taxon>
        <taxon>Chromadorea</taxon>
        <taxon>Rhabditida</taxon>
        <taxon>Rhabditina</taxon>
        <taxon>Rhabditomorpha</taxon>
        <taxon>Strongyloidea</taxon>
        <taxon>Ancylostomatidae</taxon>
        <taxon>Ancylostomatinae</taxon>
        <taxon>Ancylostoma</taxon>
    </lineage>
</organism>
<evidence type="ECO:0008006" key="4">
    <source>
        <dbReference type="Google" id="ProtNLM"/>
    </source>
</evidence>
<reference evidence="2 3" key="1">
    <citation type="submission" date="2013-12" db="EMBL/GenBank/DDBJ databases">
        <title>Draft genome of the parsitic nematode Ancylostoma duodenale.</title>
        <authorList>
            <person name="Mitreva M."/>
        </authorList>
    </citation>
    <scope>NUCLEOTIDE SEQUENCE [LARGE SCALE GENOMIC DNA]</scope>
    <source>
        <strain evidence="2 3">Zhejiang</strain>
    </source>
</reference>
<keyword evidence="3" id="KW-1185">Reference proteome</keyword>
<evidence type="ECO:0000256" key="1">
    <source>
        <dbReference type="SAM" id="MobiDB-lite"/>
    </source>
</evidence>
<accession>A0A0C2HB91</accession>
<feature type="compositionally biased region" description="Basic and acidic residues" evidence="1">
    <location>
        <begin position="13"/>
        <end position="24"/>
    </location>
</feature>
<dbReference type="OrthoDB" id="5876441at2759"/>
<feature type="region of interest" description="Disordered" evidence="1">
    <location>
        <begin position="141"/>
        <end position="194"/>
    </location>
</feature>
<evidence type="ECO:0000313" key="2">
    <source>
        <dbReference type="EMBL" id="KIH66766.1"/>
    </source>
</evidence>
<evidence type="ECO:0000313" key="3">
    <source>
        <dbReference type="Proteomes" id="UP000054047"/>
    </source>
</evidence>
<protein>
    <recommendedName>
        <fullName evidence="4">CCDC66 domain-containing protein</fullName>
    </recommendedName>
</protein>
<feature type="compositionally biased region" description="Basic and acidic residues" evidence="1">
    <location>
        <begin position="180"/>
        <end position="194"/>
    </location>
</feature>
<gene>
    <name evidence="2" type="ORF">ANCDUO_02905</name>
</gene>
<feature type="compositionally biased region" description="Basic and acidic residues" evidence="1">
    <location>
        <begin position="141"/>
        <end position="171"/>
    </location>
</feature>
<dbReference type="EMBL" id="KN726971">
    <property type="protein sequence ID" value="KIH66766.1"/>
    <property type="molecule type" value="Genomic_DNA"/>
</dbReference>